<organism evidence="4 5">
    <name type="scientific">Siphonobacter curvatus</name>
    <dbReference type="NCBI Taxonomy" id="2094562"/>
    <lineage>
        <taxon>Bacteria</taxon>
        <taxon>Pseudomonadati</taxon>
        <taxon>Bacteroidota</taxon>
        <taxon>Cytophagia</taxon>
        <taxon>Cytophagales</taxon>
        <taxon>Cytophagaceae</taxon>
        <taxon>Siphonobacter</taxon>
    </lineage>
</organism>
<keyword evidence="5" id="KW-1185">Reference proteome</keyword>
<sequence length="332" mass="37964">MEDQVIKNTVHDYFAGRATPLQKKVIEDWLKHADNHEQYYQWLHEWELNHLQGRASWENAFQRTQQMLHQESEPESILQTEDTPTRWWNRISVRLIAAVLVVAFLGVSFPAIRNLIYYQTSETGYGETRKISFEDGSSVTLNANSSLRYPRFGFGEGTRRVELRGEADFQIEHTPQHQPFIVSIPSGLEVNVLGTQFTVFARSRRSQVTLRSGKVALQMKQAPQASPLVMQPGDLVVVNPSGKLSRSHTAHPEQYASWKDHHLTLNRTSLRELASILEETYGFKVEINDPELASRTATGLLPAENPEATLELIAELFAINFTRHDNRIVFKD</sequence>
<dbReference type="PANTHER" id="PTHR30273:SF2">
    <property type="entry name" value="PROTEIN FECR"/>
    <property type="match status" value="1"/>
</dbReference>
<dbReference type="EMBL" id="PTRA01000002">
    <property type="protein sequence ID" value="PQA56916.1"/>
    <property type="molecule type" value="Genomic_DNA"/>
</dbReference>
<accession>A0A2S7IKA1</accession>
<dbReference type="InterPro" id="IPR006860">
    <property type="entry name" value="FecR"/>
</dbReference>
<feature type="domain" description="FecR protein" evidence="2">
    <location>
        <begin position="121"/>
        <end position="215"/>
    </location>
</feature>
<name>A0A2S7IKA1_9BACT</name>
<reference evidence="5" key="1">
    <citation type="submission" date="2018-02" db="EMBL/GenBank/DDBJ databases">
        <title>Genome sequencing of Solimonas sp. HR-BB.</title>
        <authorList>
            <person name="Lee Y."/>
            <person name="Jeon C.O."/>
        </authorList>
    </citation>
    <scope>NUCLEOTIDE SEQUENCE [LARGE SCALE GENOMIC DNA]</scope>
    <source>
        <strain evidence="5">HR-U</strain>
    </source>
</reference>
<evidence type="ECO:0000259" key="3">
    <source>
        <dbReference type="Pfam" id="PF16344"/>
    </source>
</evidence>
<dbReference type="Gene3D" id="3.55.50.30">
    <property type="match status" value="1"/>
</dbReference>
<dbReference type="PIRSF" id="PIRSF018266">
    <property type="entry name" value="FecR"/>
    <property type="match status" value="1"/>
</dbReference>
<dbReference type="AlphaFoldDB" id="A0A2S7IKA1"/>
<dbReference type="GO" id="GO:0016989">
    <property type="term" value="F:sigma factor antagonist activity"/>
    <property type="evidence" value="ECO:0007669"/>
    <property type="project" value="TreeGrafter"/>
</dbReference>
<evidence type="ECO:0000256" key="1">
    <source>
        <dbReference type="SAM" id="Phobius"/>
    </source>
</evidence>
<proteinExistence type="predicted"/>
<feature type="domain" description="Protein FecR C-terminal" evidence="3">
    <location>
        <begin position="263"/>
        <end position="329"/>
    </location>
</feature>
<dbReference type="Proteomes" id="UP000239590">
    <property type="component" value="Unassembled WGS sequence"/>
</dbReference>
<protein>
    <submittedName>
        <fullName evidence="4">Uncharacterized protein</fullName>
    </submittedName>
</protein>
<keyword evidence="1" id="KW-0812">Transmembrane</keyword>
<evidence type="ECO:0000259" key="2">
    <source>
        <dbReference type="Pfam" id="PF04773"/>
    </source>
</evidence>
<gene>
    <name evidence="4" type="ORF">C5O19_16400</name>
</gene>
<dbReference type="RefSeq" id="WP_104714490.1">
    <property type="nucleotide sequence ID" value="NZ_PTRA01000002.1"/>
</dbReference>
<dbReference type="InterPro" id="IPR012373">
    <property type="entry name" value="Ferrdict_sens_TM"/>
</dbReference>
<dbReference type="Pfam" id="PF04773">
    <property type="entry name" value="FecR"/>
    <property type="match status" value="1"/>
</dbReference>
<evidence type="ECO:0000313" key="4">
    <source>
        <dbReference type="EMBL" id="PQA56916.1"/>
    </source>
</evidence>
<comment type="caution">
    <text evidence="4">The sequence shown here is derived from an EMBL/GenBank/DDBJ whole genome shotgun (WGS) entry which is preliminary data.</text>
</comment>
<dbReference type="Gene3D" id="2.60.120.1440">
    <property type="match status" value="1"/>
</dbReference>
<keyword evidence="1" id="KW-0472">Membrane</keyword>
<dbReference type="PANTHER" id="PTHR30273">
    <property type="entry name" value="PERIPLASMIC SIGNAL SENSOR AND SIGMA FACTOR ACTIVATOR FECR-RELATED"/>
    <property type="match status" value="1"/>
</dbReference>
<keyword evidence="1" id="KW-1133">Transmembrane helix</keyword>
<dbReference type="Pfam" id="PF16344">
    <property type="entry name" value="FecR_C"/>
    <property type="match status" value="1"/>
</dbReference>
<dbReference type="InterPro" id="IPR032508">
    <property type="entry name" value="FecR_C"/>
</dbReference>
<evidence type="ECO:0000313" key="5">
    <source>
        <dbReference type="Proteomes" id="UP000239590"/>
    </source>
</evidence>
<feature type="transmembrane region" description="Helical" evidence="1">
    <location>
        <begin position="93"/>
        <end position="112"/>
    </location>
</feature>
<dbReference type="OrthoDB" id="1523489at2"/>